<dbReference type="EMBL" id="JAQQWM010000008">
    <property type="protein sequence ID" value="KAK8053314.1"/>
    <property type="molecule type" value="Genomic_DNA"/>
</dbReference>
<organism evidence="2 3">
    <name type="scientific">Apiospora saccharicola</name>
    <dbReference type="NCBI Taxonomy" id="335842"/>
    <lineage>
        <taxon>Eukaryota</taxon>
        <taxon>Fungi</taxon>
        <taxon>Dikarya</taxon>
        <taxon>Ascomycota</taxon>
        <taxon>Pezizomycotina</taxon>
        <taxon>Sordariomycetes</taxon>
        <taxon>Xylariomycetidae</taxon>
        <taxon>Amphisphaeriales</taxon>
        <taxon>Apiosporaceae</taxon>
        <taxon>Apiospora</taxon>
    </lineage>
</organism>
<evidence type="ECO:0000313" key="3">
    <source>
        <dbReference type="Proteomes" id="UP001446871"/>
    </source>
</evidence>
<comment type="caution">
    <text evidence="2">The sequence shown here is derived from an EMBL/GenBank/DDBJ whole genome shotgun (WGS) entry which is preliminary data.</text>
</comment>
<evidence type="ECO:0000313" key="2">
    <source>
        <dbReference type="EMBL" id="KAK8053314.1"/>
    </source>
</evidence>
<proteinExistence type="predicted"/>
<accession>A0ABR1U5W3</accession>
<keyword evidence="3" id="KW-1185">Reference proteome</keyword>
<name>A0ABR1U5W3_9PEZI</name>
<evidence type="ECO:0000256" key="1">
    <source>
        <dbReference type="SAM" id="MobiDB-lite"/>
    </source>
</evidence>
<feature type="region of interest" description="Disordered" evidence="1">
    <location>
        <begin position="56"/>
        <end position="102"/>
    </location>
</feature>
<feature type="compositionally biased region" description="Basic and acidic residues" evidence="1">
    <location>
        <begin position="56"/>
        <end position="68"/>
    </location>
</feature>
<dbReference type="Proteomes" id="UP001446871">
    <property type="component" value="Unassembled WGS sequence"/>
</dbReference>
<feature type="compositionally biased region" description="Basic and acidic residues" evidence="1">
    <location>
        <begin position="75"/>
        <end position="87"/>
    </location>
</feature>
<sequence>MKESDFEPCDRGTKFTQLSRTRALDAFLALYTFLPEHEKGFIDADISKRIEAEIGSRRAAADTPRERVNLANKDGVVDDSKRHDPSHPRRWNNEGGQYVDDLASIPSTTSCFNGMEVDVDKGRTSVPPLPKYISTEGTAPPSPIPTNTPEAISF</sequence>
<gene>
    <name evidence="2" type="ORF">PG996_012615</name>
</gene>
<feature type="region of interest" description="Disordered" evidence="1">
    <location>
        <begin position="119"/>
        <end position="154"/>
    </location>
</feature>
<reference evidence="2 3" key="1">
    <citation type="submission" date="2023-01" db="EMBL/GenBank/DDBJ databases">
        <title>Analysis of 21 Apiospora genomes using comparative genomics revels a genus with tremendous synthesis potential of carbohydrate active enzymes and secondary metabolites.</title>
        <authorList>
            <person name="Sorensen T."/>
        </authorList>
    </citation>
    <scope>NUCLEOTIDE SEQUENCE [LARGE SCALE GENOMIC DNA]</scope>
    <source>
        <strain evidence="2 3">CBS 83171</strain>
    </source>
</reference>
<protein>
    <submittedName>
        <fullName evidence="2">Uncharacterized protein</fullName>
    </submittedName>
</protein>